<name>A0ABN8YVY3_RANTA</name>
<keyword evidence="3" id="KW-1185">Reference proteome</keyword>
<feature type="compositionally biased region" description="Low complexity" evidence="1">
    <location>
        <begin position="270"/>
        <end position="279"/>
    </location>
</feature>
<feature type="compositionally biased region" description="Basic and acidic residues" evidence="1">
    <location>
        <begin position="182"/>
        <end position="191"/>
    </location>
</feature>
<evidence type="ECO:0000313" key="2">
    <source>
        <dbReference type="EMBL" id="CAI9165765.1"/>
    </source>
</evidence>
<feature type="region of interest" description="Disordered" evidence="1">
    <location>
        <begin position="1"/>
        <end position="83"/>
    </location>
</feature>
<evidence type="ECO:0000313" key="3">
    <source>
        <dbReference type="Proteomes" id="UP001176941"/>
    </source>
</evidence>
<sequence>GGPAQVVAPSPGMPQTLRLPGGMEDRGAHSLHQRAHQQSPEDRKPTDGAVASPADSADDRNPLLHPTDLSPRKPLLQVDTDQHCGPEPALMAILEASGRTWGGGFCPQLSRPRWLVSRRDTPHHTGVCVLGAPGLPEPAGRPCPAVPLGPTDAAVATASRPEPSFPALCAASLPRASVPGEARPRPGEKDLAQGTWDPSGEEALRLGSVIGRVRSHKGVVDGFREWGRWRAGWAFLAINIHVKGRDKESEVQIQATLVRSPGARESAEVPQRMPGAPGRAGPPEPRALWLGREEL</sequence>
<protein>
    <submittedName>
        <fullName evidence="2">Uncharacterized protein</fullName>
    </submittedName>
</protein>
<gene>
    <name evidence="2" type="ORF">MRATA1EN1_LOCUS14727</name>
</gene>
<accession>A0ABN8YVY3</accession>
<feature type="region of interest" description="Disordered" evidence="1">
    <location>
        <begin position="177"/>
        <end position="199"/>
    </location>
</feature>
<proteinExistence type="predicted"/>
<dbReference type="EMBL" id="OX459961">
    <property type="protein sequence ID" value="CAI9165765.1"/>
    <property type="molecule type" value="Genomic_DNA"/>
</dbReference>
<feature type="region of interest" description="Disordered" evidence="1">
    <location>
        <begin position="260"/>
        <end position="295"/>
    </location>
</feature>
<organism evidence="2 3">
    <name type="scientific">Rangifer tarandus platyrhynchus</name>
    <name type="common">Svalbard reindeer</name>
    <dbReference type="NCBI Taxonomy" id="3082113"/>
    <lineage>
        <taxon>Eukaryota</taxon>
        <taxon>Metazoa</taxon>
        <taxon>Chordata</taxon>
        <taxon>Craniata</taxon>
        <taxon>Vertebrata</taxon>
        <taxon>Euteleostomi</taxon>
        <taxon>Mammalia</taxon>
        <taxon>Eutheria</taxon>
        <taxon>Laurasiatheria</taxon>
        <taxon>Artiodactyla</taxon>
        <taxon>Ruminantia</taxon>
        <taxon>Pecora</taxon>
        <taxon>Cervidae</taxon>
        <taxon>Odocoileinae</taxon>
        <taxon>Rangifer</taxon>
    </lineage>
</organism>
<reference evidence="2" key="1">
    <citation type="submission" date="2023-04" db="EMBL/GenBank/DDBJ databases">
        <authorList>
            <consortium name="ELIXIR-Norway"/>
        </authorList>
    </citation>
    <scope>NUCLEOTIDE SEQUENCE [LARGE SCALE GENOMIC DNA]</scope>
</reference>
<feature type="non-terminal residue" evidence="2">
    <location>
        <position position="295"/>
    </location>
</feature>
<evidence type="ECO:0000256" key="1">
    <source>
        <dbReference type="SAM" id="MobiDB-lite"/>
    </source>
</evidence>
<dbReference type="Proteomes" id="UP001176941">
    <property type="component" value="Chromosome 25"/>
</dbReference>